<dbReference type="InterPro" id="IPR025515">
    <property type="entry name" value="DUF4403"/>
</dbReference>
<reference evidence="2" key="1">
    <citation type="journal article" date="2019" name="Int. J. Syst. Evol. Microbiol.">
        <title>The Global Catalogue of Microorganisms (GCM) 10K type strain sequencing project: providing services to taxonomists for standard genome sequencing and annotation.</title>
        <authorList>
            <consortium name="The Broad Institute Genomics Platform"/>
            <consortium name="The Broad Institute Genome Sequencing Center for Infectious Disease"/>
            <person name="Wu L."/>
            <person name="Ma J."/>
        </authorList>
    </citation>
    <scope>NUCLEOTIDE SEQUENCE [LARGE SCALE GENOMIC DNA]</scope>
    <source>
        <strain evidence="2">CCTCC AB 2017081</strain>
    </source>
</reference>
<accession>A0ABV7ZE42</accession>
<sequence>MSAPALAAPSTLAVPVTVPLAGVQVAANARVPAEFARLEETRSYLGGLLSVKLSGTVTRAGHVSVQPSEDGAGLVVSVPIRAAFRAGPGGSGAVLARDFGGEATVRLTVTPTVTPAWEAGVRVEGTARWTDPLAVELAPGVRISVQSLVESQVQAQLDTVAAEVERAVREGANLRGRAQALWARGQQPWTLPTPEPATALVTGRTLAVTPLRVTPDALKLTLGATFDLAVNLGRAAPLTAPAALPPLTVGPVPASGVRLSVPARLPWPDLSRLATAYASARTVTLPVPTSPTVRVLDVTLTPSGPRISAAVRVQVRGPLGLTVRATADVSGTPVLDDAGHVLTLQDATVVTRREGLTGRVVGWLADARAQAYLRQAARVELAPLLGRARAQVQTRLPFTPVPGVSLSGTVGELRLSAFTVTPAALVVTADAAGTLAARVDVAALPASGAGGR</sequence>
<evidence type="ECO:0000313" key="2">
    <source>
        <dbReference type="Proteomes" id="UP001595803"/>
    </source>
</evidence>
<dbReference type="EMBL" id="JBHRZG010000024">
    <property type="protein sequence ID" value="MFC3835667.1"/>
    <property type="molecule type" value="Genomic_DNA"/>
</dbReference>
<evidence type="ECO:0000313" key="1">
    <source>
        <dbReference type="EMBL" id="MFC3835667.1"/>
    </source>
</evidence>
<proteinExistence type="predicted"/>
<protein>
    <submittedName>
        <fullName evidence="1">DUF4403 family protein</fullName>
    </submittedName>
</protein>
<name>A0ABV7ZE42_9DEIO</name>
<dbReference type="Pfam" id="PF14356">
    <property type="entry name" value="DUF4403"/>
    <property type="match status" value="1"/>
</dbReference>
<organism evidence="1 2">
    <name type="scientific">Deinococcus rufus</name>
    <dbReference type="NCBI Taxonomy" id="2136097"/>
    <lineage>
        <taxon>Bacteria</taxon>
        <taxon>Thermotogati</taxon>
        <taxon>Deinococcota</taxon>
        <taxon>Deinococci</taxon>
        <taxon>Deinococcales</taxon>
        <taxon>Deinococcaceae</taxon>
        <taxon>Deinococcus</taxon>
    </lineage>
</organism>
<dbReference type="Proteomes" id="UP001595803">
    <property type="component" value="Unassembled WGS sequence"/>
</dbReference>
<comment type="caution">
    <text evidence="1">The sequence shown here is derived from an EMBL/GenBank/DDBJ whole genome shotgun (WGS) entry which is preliminary data.</text>
</comment>
<gene>
    <name evidence="1" type="ORF">ACFOSB_22610</name>
</gene>
<dbReference type="RefSeq" id="WP_322474395.1">
    <property type="nucleotide sequence ID" value="NZ_JBHRZG010000024.1"/>
</dbReference>
<keyword evidence="2" id="KW-1185">Reference proteome</keyword>